<evidence type="ECO:0000313" key="3">
    <source>
        <dbReference type="Proteomes" id="UP001595887"/>
    </source>
</evidence>
<evidence type="ECO:0000256" key="1">
    <source>
        <dbReference type="SAM" id="Phobius"/>
    </source>
</evidence>
<sequence length="154" mass="16692">MSDLYHKWLTTWGWGVVLFGLALAGIAWDATSGFTRIFFDLVGSPIAEAPDTQMRFVIGLMGCVTAGWGLTFMAVFKAAAQLSPETARPIWGVTTAAALFWYGTDSAISIALGYPLNAASNTVLLALYLIPIWRSGVLRGKSTFSQSCKQFNRS</sequence>
<protein>
    <submittedName>
        <fullName evidence="2">Uncharacterized protein</fullName>
    </submittedName>
</protein>
<feature type="transmembrane region" description="Helical" evidence="1">
    <location>
        <begin position="88"/>
        <end position="104"/>
    </location>
</feature>
<reference evidence="3" key="1">
    <citation type="journal article" date="2019" name="Int. J. Syst. Evol. Microbiol.">
        <title>The Global Catalogue of Microorganisms (GCM) 10K type strain sequencing project: providing services to taxonomists for standard genome sequencing and annotation.</title>
        <authorList>
            <consortium name="The Broad Institute Genomics Platform"/>
            <consortium name="The Broad Institute Genome Sequencing Center for Infectious Disease"/>
            <person name="Wu L."/>
            <person name="Ma J."/>
        </authorList>
    </citation>
    <scope>NUCLEOTIDE SEQUENCE [LARGE SCALE GENOMIC DNA]</scope>
    <source>
        <strain evidence="3">CECT 8531</strain>
    </source>
</reference>
<feature type="transmembrane region" description="Helical" evidence="1">
    <location>
        <begin position="110"/>
        <end position="130"/>
    </location>
</feature>
<comment type="caution">
    <text evidence="2">The sequence shown here is derived from an EMBL/GenBank/DDBJ whole genome shotgun (WGS) entry which is preliminary data.</text>
</comment>
<keyword evidence="1" id="KW-0472">Membrane</keyword>
<proteinExistence type="predicted"/>
<dbReference type="Proteomes" id="UP001595887">
    <property type="component" value="Unassembled WGS sequence"/>
</dbReference>
<keyword evidence="3" id="KW-1185">Reference proteome</keyword>
<evidence type="ECO:0000313" key="2">
    <source>
        <dbReference type="EMBL" id="MFC4292932.1"/>
    </source>
</evidence>
<keyword evidence="1" id="KW-0812">Transmembrane</keyword>
<dbReference type="RefSeq" id="WP_381424026.1">
    <property type="nucleotide sequence ID" value="NZ_JBHSDH010000013.1"/>
</dbReference>
<gene>
    <name evidence="2" type="ORF">ACFOWX_10960</name>
</gene>
<dbReference type="EMBL" id="JBHSDH010000013">
    <property type="protein sequence ID" value="MFC4292932.1"/>
    <property type="molecule type" value="Genomic_DNA"/>
</dbReference>
<feature type="transmembrane region" description="Helical" evidence="1">
    <location>
        <begin position="54"/>
        <end position="76"/>
    </location>
</feature>
<feature type="transmembrane region" description="Helical" evidence="1">
    <location>
        <begin position="12"/>
        <end position="34"/>
    </location>
</feature>
<organism evidence="2 3">
    <name type="scientific">Sphingorhabdus arenilitoris</name>
    <dbReference type="NCBI Taxonomy" id="1490041"/>
    <lineage>
        <taxon>Bacteria</taxon>
        <taxon>Pseudomonadati</taxon>
        <taxon>Pseudomonadota</taxon>
        <taxon>Alphaproteobacteria</taxon>
        <taxon>Sphingomonadales</taxon>
        <taxon>Sphingomonadaceae</taxon>
        <taxon>Sphingorhabdus</taxon>
    </lineage>
</organism>
<name>A0ABV8RHV0_9SPHN</name>
<accession>A0ABV8RHV0</accession>
<keyword evidence="1" id="KW-1133">Transmembrane helix</keyword>